<evidence type="ECO:0000313" key="2">
    <source>
        <dbReference type="EnsemblMetazoa" id="HelroP179916"/>
    </source>
</evidence>
<dbReference type="EMBL" id="AMQM01007035">
    <property type="status" value="NOT_ANNOTATED_CDS"/>
    <property type="molecule type" value="Genomic_DNA"/>
</dbReference>
<dbReference type="GeneID" id="20207489"/>
<dbReference type="InParanoid" id="T1FF90"/>
<reference evidence="1 3" key="2">
    <citation type="journal article" date="2013" name="Nature">
        <title>Insights into bilaterian evolution from three spiralian genomes.</title>
        <authorList>
            <person name="Simakov O."/>
            <person name="Marletaz F."/>
            <person name="Cho S.J."/>
            <person name="Edsinger-Gonzales E."/>
            <person name="Havlak P."/>
            <person name="Hellsten U."/>
            <person name="Kuo D.H."/>
            <person name="Larsson T."/>
            <person name="Lv J."/>
            <person name="Arendt D."/>
            <person name="Savage R."/>
            <person name="Osoegawa K."/>
            <person name="de Jong P."/>
            <person name="Grimwood J."/>
            <person name="Chapman J.A."/>
            <person name="Shapiro H."/>
            <person name="Aerts A."/>
            <person name="Otillar R.P."/>
            <person name="Terry A.Y."/>
            <person name="Boore J.L."/>
            <person name="Grigoriev I.V."/>
            <person name="Lindberg D.R."/>
            <person name="Seaver E.C."/>
            <person name="Weisblat D.A."/>
            <person name="Putnam N.H."/>
            <person name="Rokhsar D.S."/>
        </authorList>
    </citation>
    <scope>NUCLEOTIDE SEQUENCE</scope>
</reference>
<dbReference type="InterPro" id="IPR010736">
    <property type="entry name" value="SHIPPO-rpt"/>
</dbReference>
<accession>T1FF90</accession>
<dbReference type="RefSeq" id="XP_009026941.1">
    <property type="nucleotide sequence ID" value="XM_009028693.1"/>
</dbReference>
<proteinExistence type="predicted"/>
<evidence type="ECO:0008006" key="4">
    <source>
        <dbReference type="Google" id="ProtNLM"/>
    </source>
</evidence>
<dbReference type="KEGG" id="hro:HELRODRAFT_179916"/>
<keyword evidence="3" id="KW-1185">Reference proteome</keyword>
<evidence type="ECO:0000313" key="1">
    <source>
        <dbReference type="EMBL" id="ESN95053.1"/>
    </source>
</evidence>
<dbReference type="OrthoDB" id="6275292at2759"/>
<reference evidence="3" key="1">
    <citation type="submission" date="2012-12" db="EMBL/GenBank/DDBJ databases">
        <authorList>
            <person name="Hellsten U."/>
            <person name="Grimwood J."/>
            <person name="Chapman J.A."/>
            <person name="Shapiro H."/>
            <person name="Aerts A."/>
            <person name="Otillar R.P."/>
            <person name="Terry A.Y."/>
            <person name="Boore J.L."/>
            <person name="Simakov O."/>
            <person name="Marletaz F."/>
            <person name="Cho S.-J."/>
            <person name="Edsinger-Gonzales E."/>
            <person name="Havlak P."/>
            <person name="Kuo D.-H."/>
            <person name="Larsson T."/>
            <person name="Lv J."/>
            <person name="Arendt D."/>
            <person name="Savage R."/>
            <person name="Osoegawa K."/>
            <person name="de Jong P."/>
            <person name="Lindberg D.R."/>
            <person name="Seaver E.C."/>
            <person name="Weisblat D.A."/>
            <person name="Putnam N.H."/>
            <person name="Grigoriev I.V."/>
            <person name="Rokhsar D.S."/>
        </authorList>
    </citation>
    <scope>NUCLEOTIDE SEQUENCE</scope>
</reference>
<protein>
    <recommendedName>
        <fullName evidence="4">Lymphocyte expansion molecule</fullName>
    </recommendedName>
</protein>
<dbReference type="CTD" id="20207489"/>
<dbReference type="PANTHER" id="PTHR34914">
    <property type="entry name" value="LYMPHOCYTE EXPANSION MOLECULE"/>
    <property type="match status" value="1"/>
</dbReference>
<sequence length="374" mass="42982">MSESTNLGNNICKSFDLLKSYLGTGYYFNDSNKSKKTNICNINEWKRSSKKHKTLKEIKEKIDQMFNTKLPLKEGTSTELKKTNRPLPLSSDLHIASKKLGCQKADKKRCNQSRAPRFIFGDIDHLPGPGMYNNTYKCFGPKKSFRRNYQDFGIGWKINRFSLNSSGSGLAPGMYKEVETCKKSIAPWRDKQDYLASPAQFDVRTDTIKKLNKNRQRGLFQKSARFPLKEYLRNVIESPSYASRSANIPGPGSYNPIYPFKCQKRKQEGEDDEGMCVTISKLKPAFNSTTPRMFKFLECSTAKLSEPGPGRYTTDSMINERHQHTYYNVFKSKSERMTNDDFLSLGERFKATGAMNAPRCSRKERDVCMDHLFY</sequence>
<dbReference type="Proteomes" id="UP000015101">
    <property type="component" value="Unassembled WGS sequence"/>
</dbReference>
<reference evidence="2" key="3">
    <citation type="submission" date="2015-06" db="UniProtKB">
        <authorList>
            <consortium name="EnsemblMetazoa"/>
        </authorList>
    </citation>
    <scope>IDENTIFICATION</scope>
</reference>
<dbReference type="Pfam" id="PF07004">
    <property type="entry name" value="SHIPPO-rpt"/>
    <property type="match status" value="2"/>
</dbReference>
<name>T1FF90_HELRO</name>
<evidence type="ECO:0000313" key="3">
    <source>
        <dbReference type="Proteomes" id="UP000015101"/>
    </source>
</evidence>
<dbReference type="InterPro" id="IPR033557">
    <property type="entry name" value="CIMAP2"/>
</dbReference>
<dbReference type="HOGENOM" id="CLU_740286_0_0_1"/>
<dbReference type="EnsemblMetazoa" id="HelroT179916">
    <property type="protein sequence ID" value="HelroP179916"/>
    <property type="gene ID" value="HelroG179916"/>
</dbReference>
<organism evidence="2 3">
    <name type="scientific">Helobdella robusta</name>
    <name type="common">Californian leech</name>
    <dbReference type="NCBI Taxonomy" id="6412"/>
    <lineage>
        <taxon>Eukaryota</taxon>
        <taxon>Metazoa</taxon>
        <taxon>Spiralia</taxon>
        <taxon>Lophotrochozoa</taxon>
        <taxon>Annelida</taxon>
        <taxon>Clitellata</taxon>
        <taxon>Hirudinea</taxon>
        <taxon>Rhynchobdellida</taxon>
        <taxon>Glossiphoniidae</taxon>
        <taxon>Helobdella</taxon>
    </lineage>
</organism>
<dbReference type="PANTHER" id="PTHR34914:SF1">
    <property type="entry name" value="LYMPHOCYTE EXPANSION MOLECULE"/>
    <property type="match status" value="1"/>
</dbReference>
<dbReference type="AlphaFoldDB" id="T1FF90"/>
<gene>
    <name evidence="2" type="primary">20207489</name>
    <name evidence="1" type="ORF">HELRODRAFT_179916</name>
</gene>
<dbReference type="EMBL" id="KB097552">
    <property type="protein sequence ID" value="ESN95053.1"/>
    <property type="molecule type" value="Genomic_DNA"/>
</dbReference>